<dbReference type="PANTHER" id="PTHR43674">
    <property type="entry name" value="NITRILASE C965.09-RELATED"/>
    <property type="match status" value="1"/>
</dbReference>
<dbReference type="Pfam" id="PF00795">
    <property type="entry name" value="CN_hydrolase"/>
    <property type="match status" value="1"/>
</dbReference>
<dbReference type="InterPro" id="IPR036526">
    <property type="entry name" value="C-N_Hydrolase_sf"/>
</dbReference>
<dbReference type="PANTHER" id="PTHR43674:SF2">
    <property type="entry name" value="BETA-UREIDOPROPIONASE"/>
    <property type="match status" value="1"/>
</dbReference>
<dbReference type="EMBL" id="JAQHXR010000002">
    <property type="protein sequence ID" value="MDA3969093.1"/>
    <property type="molecule type" value="Genomic_DNA"/>
</dbReference>
<sequence>MKVALIQQSYKGDKPNTLKLTAKMIKEAAQNGAKLVLLQELHTSEYFCQSENVDFFDYALDFDKDCEYFSEIAKNNNIVLVSSLFERRTSGLYHNTSVVFENDGTIAGKYRKMHIPDDPGFYEKFYFTPGDLGFEPINTSLGKLGVLICWDQWYPEAARIMALKGAEILIYPTAIGWFDEDSKEEKDRQREAWISVQRGHAIANGIPVVAINRVGFEQDKSKVLNGIRFWGSSFAFDAQGEILALGSIDKEEILYFTWDKNRSEEVRRIWPFLRDRRIDAYSSILKRFDD</sequence>
<evidence type="ECO:0000259" key="2">
    <source>
        <dbReference type="PROSITE" id="PS50263"/>
    </source>
</evidence>
<keyword evidence="1 3" id="KW-0378">Hydrolase</keyword>
<dbReference type="Gene3D" id="3.60.110.10">
    <property type="entry name" value="Carbon-nitrogen hydrolase"/>
    <property type="match status" value="1"/>
</dbReference>
<dbReference type="InterPro" id="IPR050345">
    <property type="entry name" value="Aliph_Amidase/BUP"/>
</dbReference>
<reference evidence="3 4" key="1">
    <citation type="submission" date="2023-01" db="EMBL/GenBank/DDBJ databases">
        <title>Description of Helicobacter ibis sp. nov. isolated from faecal droppings of black-faced ibis (Theristicus melanopis).</title>
        <authorList>
            <person name="Lopez-Cantillo M."/>
            <person name="Vidal-Veuthey B."/>
            <person name="Mella A."/>
            <person name="De La Haba R."/>
            <person name="Collado L."/>
        </authorList>
    </citation>
    <scope>NUCLEOTIDE SEQUENCE [LARGE SCALE GENOMIC DNA]</scope>
    <source>
        <strain evidence="3 4">A82</strain>
    </source>
</reference>
<organism evidence="3 4">
    <name type="scientific">Helicobacter ibis</name>
    <dbReference type="NCBI Taxonomy" id="2962633"/>
    <lineage>
        <taxon>Bacteria</taxon>
        <taxon>Pseudomonadati</taxon>
        <taxon>Campylobacterota</taxon>
        <taxon>Epsilonproteobacteria</taxon>
        <taxon>Campylobacterales</taxon>
        <taxon>Helicobacteraceae</taxon>
        <taxon>Helicobacter</taxon>
    </lineage>
</organism>
<evidence type="ECO:0000313" key="3">
    <source>
        <dbReference type="EMBL" id="MDA3969093.1"/>
    </source>
</evidence>
<comment type="caution">
    <text evidence="3">The sequence shown here is derived from an EMBL/GenBank/DDBJ whole genome shotgun (WGS) entry which is preliminary data.</text>
</comment>
<proteinExistence type="predicted"/>
<evidence type="ECO:0000313" key="4">
    <source>
        <dbReference type="Proteomes" id="UP001210261"/>
    </source>
</evidence>
<gene>
    <name evidence="3" type="ORF">PF021_05310</name>
</gene>
<keyword evidence="4" id="KW-1185">Reference proteome</keyword>
<dbReference type="Proteomes" id="UP001210261">
    <property type="component" value="Unassembled WGS sequence"/>
</dbReference>
<feature type="domain" description="CN hydrolase" evidence="2">
    <location>
        <begin position="1"/>
        <end position="260"/>
    </location>
</feature>
<dbReference type="PROSITE" id="PS50263">
    <property type="entry name" value="CN_HYDROLASE"/>
    <property type="match status" value="1"/>
</dbReference>
<name>A0ABT4VG19_9HELI</name>
<accession>A0ABT4VG19</accession>
<dbReference type="InterPro" id="IPR003010">
    <property type="entry name" value="C-N_Hydrolase"/>
</dbReference>
<protein>
    <submittedName>
        <fullName evidence="3">Carbon-nitrogen hydrolase</fullName>
    </submittedName>
</protein>
<dbReference type="CDD" id="cd07573">
    <property type="entry name" value="CPA"/>
    <property type="match status" value="1"/>
</dbReference>
<dbReference type="SUPFAM" id="SSF56317">
    <property type="entry name" value="Carbon-nitrogen hydrolase"/>
    <property type="match status" value="1"/>
</dbReference>
<evidence type="ECO:0000256" key="1">
    <source>
        <dbReference type="ARBA" id="ARBA00022801"/>
    </source>
</evidence>
<dbReference type="RefSeq" id="WP_271021497.1">
    <property type="nucleotide sequence ID" value="NZ_JAQHXR010000002.1"/>
</dbReference>
<dbReference type="GO" id="GO:0016787">
    <property type="term" value="F:hydrolase activity"/>
    <property type="evidence" value="ECO:0007669"/>
    <property type="project" value="UniProtKB-KW"/>
</dbReference>